<feature type="compositionally biased region" description="Basic and acidic residues" evidence="2">
    <location>
        <begin position="514"/>
        <end position="523"/>
    </location>
</feature>
<gene>
    <name evidence="3" type="ORF">ERS852470_01904</name>
</gene>
<reference evidence="3 4" key="1">
    <citation type="submission" date="2015-09" db="EMBL/GenBank/DDBJ databases">
        <authorList>
            <consortium name="Pathogen Informatics"/>
        </authorList>
    </citation>
    <scope>NUCLEOTIDE SEQUENCE [LARGE SCALE GENOMIC DNA]</scope>
    <source>
        <strain evidence="3 4">2789STDY5834855</strain>
    </source>
</reference>
<dbReference type="Proteomes" id="UP000095558">
    <property type="component" value="Unassembled WGS sequence"/>
</dbReference>
<evidence type="ECO:0000313" key="3">
    <source>
        <dbReference type="EMBL" id="CUO28436.1"/>
    </source>
</evidence>
<evidence type="ECO:0000256" key="2">
    <source>
        <dbReference type="SAM" id="MobiDB-lite"/>
    </source>
</evidence>
<proteinExistence type="predicted"/>
<organism evidence="3 4">
    <name type="scientific">Clostridium disporicum</name>
    <dbReference type="NCBI Taxonomy" id="84024"/>
    <lineage>
        <taxon>Bacteria</taxon>
        <taxon>Bacillati</taxon>
        <taxon>Bacillota</taxon>
        <taxon>Clostridia</taxon>
        <taxon>Eubacteriales</taxon>
        <taxon>Clostridiaceae</taxon>
        <taxon>Clostridium</taxon>
    </lineage>
</organism>
<feature type="compositionally biased region" description="Basic residues" evidence="2">
    <location>
        <begin position="532"/>
        <end position="542"/>
    </location>
</feature>
<dbReference type="RefSeq" id="WP_055276588.1">
    <property type="nucleotide sequence ID" value="NZ_CYZV01000019.1"/>
</dbReference>
<dbReference type="AlphaFoldDB" id="A0A174DW71"/>
<feature type="coiled-coil region" evidence="1">
    <location>
        <begin position="129"/>
        <end position="156"/>
    </location>
</feature>
<feature type="coiled-coil region" evidence="1">
    <location>
        <begin position="15"/>
        <end position="42"/>
    </location>
</feature>
<dbReference type="EMBL" id="CYZV01000019">
    <property type="protein sequence ID" value="CUO28436.1"/>
    <property type="molecule type" value="Genomic_DNA"/>
</dbReference>
<evidence type="ECO:0000256" key="1">
    <source>
        <dbReference type="SAM" id="Coils"/>
    </source>
</evidence>
<evidence type="ECO:0000313" key="4">
    <source>
        <dbReference type="Proteomes" id="UP000095558"/>
    </source>
</evidence>
<protein>
    <submittedName>
        <fullName evidence="3">Uncharacterized protein</fullName>
    </submittedName>
</protein>
<sequence>MGKAIDEKHLDIQEIEKLKINLALANTEIKKLKKDIEILKKAVNIDVKNININPNEEIDESSIGLDNINEMDIRFIDDTKVKEEYTISGQESLSEDFSKEKKEDTKDEEKNKSILEFVVEEESIDDLEEDEICIEIKEQEEEVVDLELQETKEKANGISMEEIDEEVQLGLEKISEEIELGFKNIADEIIVEEEIALAVEELKEEEIKEQEIITEDEILTSSEEVITENSKGQKEDTISNVEHIIESIENKITKEDDIENKGLFIKIKKAFIENNNYECIITLNKIIDEISEIEQELVNEDKIVLLYLSYFYDKLNDLLEKSEIINEFYISENEESKLLKMIIDEKEFDLNQEVDLSVNNILKRNKKIFNSLETIIKVNIIEKINNIIYKNFDEVFSINDIAYGVDTLNIKAWVKKKDEVKWKLVEGLYSSDNNKLYMLESAISILKLNYDNTSKPIIEEDSNILKKEVAKKNINSQVNYIESNKMQIKNEDINSTLKIERDEIIKAKPAIKSKDIDNNDSKHGWGKLKNMIFRKNKKENKK</sequence>
<keyword evidence="1" id="KW-0175">Coiled coil</keyword>
<feature type="region of interest" description="Disordered" evidence="2">
    <location>
        <begin position="514"/>
        <end position="542"/>
    </location>
</feature>
<name>A0A174DW71_9CLOT</name>
<accession>A0A174DW71</accession>
<dbReference type="OrthoDB" id="10016042at2"/>